<dbReference type="PROSITE" id="PS50977">
    <property type="entry name" value="HTH_TETR_2"/>
    <property type="match status" value="1"/>
</dbReference>
<keyword evidence="1" id="KW-0805">Transcription regulation</keyword>
<dbReference type="InterPro" id="IPR050109">
    <property type="entry name" value="HTH-type_TetR-like_transc_reg"/>
</dbReference>
<dbReference type="PANTHER" id="PTHR30055">
    <property type="entry name" value="HTH-TYPE TRANSCRIPTIONAL REGULATOR RUTR"/>
    <property type="match status" value="1"/>
</dbReference>
<dbReference type="GO" id="GO:0000976">
    <property type="term" value="F:transcription cis-regulatory region binding"/>
    <property type="evidence" value="ECO:0007669"/>
    <property type="project" value="TreeGrafter"/>
</dbReference>
<keyword evidence="7" id="KW-0614">Plasmid</keyword>
<evidence type="ECO:0000256" key="5">
    <source>
        <dbReference type="SAM" id="MobiDB-lite"/>
    </source>
</evidence>
<sequence length="254" mass="27490">MVLSFVTANWPFVNGTLTRASAAPAHGSLQPSGENRPMQRKAGSARQLPRGRHGLPREQVIASQRDRILDAMADAMAAEGYVGTSVAAVLKRAGVSRETFYEQFRSKEDCFEAAYERAVERLVARIAAAAQRRADAPVDRPDLERMERLLDAYIEGLAEDPAYARLYLVEVYAVGSKALAKRAQLQASFVELIAEVLDARTDAQRFACVAFAAAVSAMVTARIAADDLDGLLRLREPLLDLVLRGGAVYGGAPG</sequence>
<dbReference type="InterPro" id="IPR001647">
    <property type="entry name" value="HTH_TetR"/>
</dbReference>
<feature type="domain" description="HTH tetR-type" evidence="6">
    <location>
        <begin position="62"/>
        <end position="122"/>
    </location>
</feature>
<dbReference type="SUPFAM" id="SSF46689">
    <property type="entry name" value="Homeodomain-like"/>
    <property type="match status" value="1"/>
</dbReference>
<feature type="DNA-binding region" description="H-T-H motif" evidence="4">
    <location>
        <begin position="85"/>
        <end position="104"/>
    </location>
</feature>
<dbReference type="Gene3D" id="1.10.357.10">
    <property type="entry name" value="Tetracycline Repressor, domain 2"/>
    <property type="match status" value="1"/>
</dbReference>
<evidence type="ECO:0000313" key="8">
    <source>
        <dbReference type="Proteomes" id="UP000057820"/>
    </source>
</evidence>
<accession>A0A0H5PED2</accession>
<dbReference type="GO" id="GO:0003700">
    <property type="term" value="F:DNA-binding transcription factor activity"/>
    <property type="evidence" value="ECO:0007669"/>
    <property type="project" value="TreeGrafter"/>
</dbReference>
<dbReference type="Pfam" id="PF00440">
    <property type="entry name" value="TetR_N"/>
    <property type="match status" value="1"/>
</dbReference>
<dbReference type="PANTHER" id="PTHR30055:SF238">
    <property type="entry name" value="MYCOFACTOCIN BIOSYNTHESIS TRANSCRIPTIONAL REGULATOR MFTR-RELATED"/>
    <property type="match status" value="1"/>
</dbReference>
<evidence type="ECO:0000313" key="7">
    <source>
        <dbReference type="EMBL" id="CRY80946.1"/>
    </source>
</evidence>
<dbReference type="AlphaFoldDB" id="A0A0H5PED2"/>
<reference evidence="8" key="1">
    <citation type="submission" date="2015-03" db="EMBL/GenBank/DDBJ databases">
        <authorList>
            <consortium name="Pathogen Informatics"/>
        </authorList>
    </citation>
    <scope>NUCLEOTIDE SEQUENCE [LARGE SCALE GENOMIC DNA]</scope>
    <source>
        <strain evidence="8">NCTC11134</strain>
        <plasmid evidence="8">2</plasmid>
    </source>
</reference>
<evidence type="ECO:0000259" key="6">
    <source>
        <dbReference type="PROSITE" id="PS50977"/>
    </source>
</evidence>
<evidence type="ECO:0000256" key="3">
    <source>
        <dbReference type="ARBA" id="ARBA00023163"/>
    </source>
</evidence>
<name>A0A0H5PED2_NOCFR</name>
<dbReference type="InterPro" id="IPR036271">
    <property type="entry name" value="Tet_transcr_reg_TetR-rel_C_sf"/>
</dbReference>
<dbReference type="PRINTS" id="PR00455">
    <property type="entry name" value="HTHTETR"/>
</dbReference>
<evidence type="ECO:0000256" key="4">
    <source>
        <dbReference type="PROSITE-ProRule" id="PRU00335"/>
    </source>
</evidence>
<organism evidence="7 8">
    <name type="scientific">Nocardia farcinica</name>
    <dbReference type="NCBI Taxonomy" id="37329"/>
    <lineage>
        <taxon>Bacteria</taxon>
        <taxon>Bacillati</taxon>
        <taxon>Actinomycetota</taxon>
        <taxon>Actinomycetes</taxon>
        <taxon>Mycobacteriales</taxon>
        <taxon>Nocardiaceae</taxon>
        <taxon>Nocardia</taxon>
    </lineage>
</organism>
<proteinExistence type="predicted"/>
<evidence type="ECO:0000256" key="1">
    <source>
        <dbReference type="ARBA" id="ARBA00023015"/>
    </source>
</evidence>
<dbReference type="InterPro" id="IPR009057">
    <property type="entry name" value="Homeodomain-like_sf"/>
</dbReference>
<dbReference type="Gene3D" id="1.10.10.60">
    <property type="entry name" value="Homeodomain-like"/>
    <property type="match status" value="1"/>
</dbReference>
<evidence type="ECO:0000256" key="2">
    <source>
        <dbReference type="ARBA" id="ARBA00023125"/>
    </source>
</evidence>
<dbReference type="KEGG" id="nfr:ERS450000_04124"/>
<feature type="region of interest" description="Disordered" evidence="5">
    <location>
        <begin position="23"/>
        <end position="55"/>
    </location>
</feature>
<dbReference type="SUPFAM" id="SSF48498">
    <property type="entry name" value="Tetracyclin repressor-like, C-terminal domain"/>
    <property type="match status" value="1"/>
</dbReference>
<dbReference type="EMBL" id="LN868939">
    <property type="protein sequence ID" value="CRY80946.1"/>
    <property type="molecule type" value="Genomic_DNA"/>
</dbReference>
<protein>
    <submittedName>
        <fullName evidence="7">Transcriptional repressor BetI</fullName>
    </submittedName>
</protein>
<keyword evidence="3" id="KW-0804">Transcription</keyword>
<keyword evidence="2 4" id="KW-0238">DNA-binding</keyword>
<gene>
    <name evidence="7" type="ORF">ERS450000_04124</name>
</gene>
<geneLocation type="plasmid" evidence="7">
    <name>2</name>
</geneLocation>
<dbReference type="Proteomes" id="UP000057820">
    <property type="component" value="Plasmid 2"/>
</dbReference>